<comment type="caution">
    <text evidence="2">The sequence shown here is derived from an EMBL/GenBank/DDBJ whole genome shotgun (WGS) entry which is preliminary data.</text>
</comment>
<dbReference type="Pfam" id="PF08241">
    <property type="entry name" value="Methyltransf_11"/>
    <property type="match status" value="1"/>
</dbReference>
<evidence type="ECO:0000259" key="1">
    <source>
        <dbReference type="Pfam" id="PF08241"/>
    </source>
</evidence>
<name>A0A8H7T2W6_9HELO</name>
<keyword evidence="3" id="KW-1185">Reference proteome</keyword>
<dbReference type="Gene3D" id="3.40.50.150">
    <property type="entry name" value="Vaccinia Virus protein VP39"/>
    <property type="match status" value="1"/>
</dbReference>
<reference evidence="2" key="1">
    <citation type="submission" date="2021-02" db="EMBL/GenBank/DDBJ databases">
        <title>Genome sequence Cadophora malorum strain M34.</title>
        <authorList>
            <person name="Stefanovic E."/>
            <person name="Vu D."/>
            <person name="Scully C."/>
            <person name="Dijksterhuis J."/>
            <person name="Roader J."/>
            <person name="Houbraken J."/>
        </authorList>
    </citation>
    <scope>NUCLEOTIDE SEQUENCE</scope>
    <source>
        <strain evidence="2">M34</strain>
    </source>
</reference>
<dbReference type="GO" id="GO:0008757">
    <property type="term" value="F:S-adenosylmethionine-dependent methyltransferase activity"/>
    <property type="evidence" value="ECO:0007669"/>
    <property type="project" value="InterPro"/>
</dbReference>
<dbReference type="OrthoDB" id="2013972at2759"/>
<dbReference type="AlphaFoldDB" id="A0A8H7T2W6"/>
<dbReference type="PANTHER" id="PTHR43036">
    <property type="entry name" value="OSJNBB0011N17.9 PROTEIN"/>
    <property type="match status" value="1"/>
</dbReference>
<dbReference type="EMBL" id="JAFJYH010000474">
    <property type="protein sequence ID" value="KAG4411455.1"/>
    <property type="molecule type" value="Genomic_DNA"/>
</dbReference>
<evidence type="ECO:0000313" key="3">
    <source>
        <dbReference type="Proteomes" id="UP000664132"/>
    </source>
</evidence>
<accession>A0A8H7T2W6</accession>
<organism evidence="2 3">
    <name type="scientific">Cadophora malorum</name>
    <dbReference type="NCBI Taxonomy" id="108018"/>
    <lineage>
        <taxon>Eukaryota</taxon>
        <taxon>Fungi</taxon>
        <taxon>Dikarya</taxon>
        <taxon>Ascomycota</taxon>
        <taxon>Pezizomycotina</taxon>
        <taxon>Leotiomycetes</taxon>
        <taxon>Helotiales</taxon>
        <taxon>Ploettnerulaceae</taxon>
        <taxon>Cadophora</taxon>
    </lineage>
</organism>
<dbReference type="InterPro" id="IPR013216">
    <property type="entry name" value="Methyltransf_11"/>
</dbReference>
<feature type="domain" description="Methyltransferase type 11" evidence="1">
    <location>
        <begin position="125"/>
        <end position="162"/>
    </location>
</feature>
<proteinExistence type="predicted"/>
<gene>
    <name evidence="2" type="ORF">IFR04_015409</name>
</gene>
<dbReference type="InterPro" id="IPR029063">
    <property type="entry name" value="SAM-dependent_MTases_sf"/>
</dbReference>
<protein>
    <recommendedName>
        <fullName evidence="1">Methyltransferase type 11 domain-containing protein</fullName>
    </recommendedName>
</protein>
<dbReference type="Proteomes" id="UP000664132">
    <property type="component" value="Unassembled WGS sequence"/>
</dbReference>
<dbReference type="PANTHER" id="PTHR43036:SF2">
    <property type="entry name" value="OS04G0481300 PROTEIN"/>
    <property type="match status" value="1"/>
</dbReference>
<evidence type="ECO:0000313" key="2">
    <source>
        <dbReference type="EMBL" id="KAG4411455.1"/>
    </source>
</evidence>
<sequence>MASDSTSHQINPLLRSLYPTTITYAPQDLRRQDEGSDVDWYSQPRFVNHIDDGAIASLKSYYDTVIKPNHSILDLCSSWTSHLSAKFRPQSIIGYGMNRLELERNPHLTKRFVKDLNKNPNLEEVPAVSVDTVICNVSVDYLTQPVSIFKELNRVLKVGGTAHMAFSNRCFPTKVVGKWMRMDDEGRRRWVGGYFWASEGWEDVEEVILKEGKSGFWGSSEDPLFVVRAKKAAST</sequence>
<dbReference type="SUPFAM" id="SSF53335">
    <property type="entry name" value="S-adenosyl-L-methionine-dependent methyltransferases"/>
    <property type="match status" value="1"/>
</dbReference>